<gene>
    <name evidence="2" type="ORF">PR048_006771</name>
</gene>
<keyword evidence="3" id="KW-1185">Reference proteome</keyword>
<dbReference type="PANTHER" id="PTHR19303">
    <property type="entry name" value="TRANSPOSON"/>
    <property type="match status" value="1"/>
</dbReference>
<dbReference type="Pfam" id="PF03184">
    <property type="entry name" value="DDE_1"/>
    <property type="match status" value="1"/>
</dbReference>
<organism evidence="2 3">
    <name type="scientific">Dryococelus australis</name>
    <dbReference type="NCBI Taxonomy" id="614101"/>
    <lineage>
        <taxon>Eukaryota</taxon>
        <taxon>Metazoa</taxon>
        <taxon>Ecdysozoa</taxon>
        <taxon>Arthropoda</taxon>
        <taxon>Hexapoda</taxon>
        <taxon>Insecta</taxon>
        <taxon>Pterygota</taxon>
        <taxon>Neoptera</taxon>
        <taxon>Polyneoptera</taxon>
        <taxon>Phasmatodea</taxon>
        <taxon>Verophasmatodea</taxon>
        <taxon>Anareolatae</taxon>
        <taxon>Phasmatidae</taxon>
        <taxon>Eurycanthinae</taxon>
        <taxon>Dryococelus</taxon>
    </lineage>
</organism>
<dbReference type="EMBL" id="JARBHB010000002">
    <property type="protein sequence ID" value="KAJ8894161.1"/>
    <property type="molecule type" value="Genomic_DNA"/>
</dbReference>
<evidence type="ECO:0000259" key="1">
    <source>
        <dbReference type="Pfam" id="PF03184"/>
    </source>
</evidence>
<accession>A0ABQ9IBX2</accession>
<dbReference type="Proteomes" id="UP001159363">
    <property type="component" value="Chromosome 2"/>
</dbReference>
<feature type="domain" description="DDE-1" evidence="1">
    <location>
        <begin position="286"/>
        <end position="392"/>
    </location>
</feature>
<name>A0ABQ9IBX2_9NEOP</name>
<dbReference type="InterPro" id="IPR050863">
    <property type="entry name" value="CenT-Element_Derived"/>
</dbReference>
<evidence type="ECO:0000313" key="2">
    <source>
        <dbReference type="EMBL" id="KAJ8894161.1"/>
    </source>
</evidence>
<proteinExistence type="predicted"/>
<sequence length="618" mass="70431">MYDRQFSNLSASTGNSLLDFLLDFSYRVCYEELNCSQNISATSSLRMSESLDILCEPDKVGLFESCGYLSRNKIFDYCAYTPRTSLRTGRRRTRRSFIWPREHNVRGSWYIRLEETGGEMVRTYKRSTARSLEKKKAVHNVQATQAVVECSSSVRAAAAHFDIPYETLRRNLSTERLRRSYAEHHMQDSLPAKKTIGHPALYVVVNNIKHPWGESRIEGKKRHPNLALRKPEGDSKARAAGVNKDARGRKWFTYEQPTGESHCIAPEGKREVTSASLERRENVRIVAACNAGGHFIHPIVIFKGIRYRQEYCQNMPSGTIVKMSECGYINEEIFFSWLQHFNAFKVLGKCLLVLDGHSSHCSLECSEFCEQHNIELICLPPYTTHVLQPLDITYIRAGNVHTLPPEVEHESSSAEDDPCEVSVNCEDDDTPCSFCGLRYNSVESIKKGDWIACQQCSHWYYEVCVGAVEKTILYSFAFCSCGSFVNGARTYCVGQRSYKHEEGTTDYYNKQRRSSASASGVTTVYHDICTLSYKEQHTPVEGVGEFAESSEAISSSRLWAWFSAFILSLPDYFSKHQTREYPHDIIMTLLAISRFLEHRPRTLRMCSVAPNQVVSKGW</sequence>
<protein>
    <recommendedName>
        <fullName evidence="1">DDE-1 domain-containing protein</fullName>
    </recommendedName>
</protein>
<reference evidence="2 3" key="1">
    <citation type="submission" date="2023-02" db="EMBL/GenBank/DDBJ databases">
        <title>LHISI_Scaffold_Assembly.</title>
        <authorList>
            <person name="Stuart O.P."/>
            <person name="Cleave R."/>
            <person name="Magrath M.J.L."/>
            <person name="Mikheyev A.S."/>
        </authorList>
    </citation>
    <scope>NUCLEOTIDE SEQUENCE [LARGE SCALE GENOMIC DNA]</scope>
    <source>
        <strain evidence="2">Daus_M_001</strain>
        <tissue evidence="2">Leg muscle</tissue>
    </source>
</reference>
<dbReference type="InterPro" id="IPR036397">
    <property type="entry name" value="RNaseH_sf"/>
</dbReference>
<evidence type="ECO:0000313" key="3">
    <source>
        <dbReference type="Proteomes" id="UP001159363"/>
    </source>
</evidence>
<dbReference type="InterPro" id="IPR004875">
    <property type="entry name" value="DDE_SF_endonuclease_dom"/>
</dbReference>
<dbReference type="InterPro" id="IPR011011">
    <property type="entry name" value="Znf_FYVE_PHD"/>
</dbReference>
<dbReference type="SUPFAM" id="SSF57903">
    <property type="entry name" value="FYVE/PHD zinc finger"/>
    <property type="match status" value="1"/>
</dbReference>
<comment type="caution">
    <text evidence="2">The sequence shown here is derived from an EMBL/GenBank/DDBJ whole genome shotgun (WGS) entry which is preliminary data.</text>
</comment>
<dbReference type="PANTHER" id="PTHR19303:SF74">
    <property type="entry name" value="POGO TRANSPOSABLE ELEMENT WITH KRAB DOMAIN"/>
    <property type="match status" value="1"/>
</dbReference>
<dbReference type="Gene3D" id="3.30.420.10">
    <property type="entry name" value="Ribonuclease H-like superfamily/Ribonuclease H"/>
    <property type="match status" value="1"/>
</dbReference>